<dbReference type="Proteomes" id="UP000267027">
    <property type="component" value="Unassembled WGS sequence"/>
</dbReference>
<dbReference type="EMBL" id="UYYA01004614">
    <property type="protein sequence ID" value="VDM62691.1"/>
    <property type="molecule type" value="Genomic_DNA"/>
</dbReference>
<protein>
    <submittedName>
        <fullName evidence="3">Cadherin domain-containing protein</fullName>
    </submittedName>
</protein>
<sequence>MTTTLNLAARRNEARFEVVVVVEVADVEGEVPQLHIRYL</sequence>
<evidence type="ECO:0000313" key="3">
    <source>
        <dbReference type="WBParaSite" id="ACOC_0001110501-mRNA-1"/>
    </source>
</evidence>
<reference evidence="1 2" key="2">
    <citation type="submission" date="2018-11" db="EMBL/GenBank/DDBJ databases">
        <authorList>
            <consortium name="Pathogen Informatics"/>
        </authorList>
    </citation>
    <scope>NUCLEOTIDE SEQUENCE [LARGE SCALE GENOMIC DNA]</scope>
    <source>
        <strain evidence="1 2">Costa Rica</strain>
    </source>
</reference>
<organism evidence="3">
    <name type="scientific">Angiostrongylus costaricensis</name>
    <name type="common">Nematode worm</name>
    <dbReference type="NCBI Taxonomy" id="334426"/>
    <lineage>
        <taxon>Eukaryota</taxon>
        <taxon>Metazoa</taxon>
        <taxon>Ecdysozoa</taxon>
        <taxon>Nematoda</taxon>
        <taxon>Chromadorea</taxon>
        <taxon>Rhabditida</taxon>
        <taxon>Rhabditina</taxon>
        <taxon>Rhabditomorpha</taxon>
        <taxon>Strongyloidea</taxon>
        <taxon>Metastrongylidae</taxon>
        <taxon>Angiostrongylus</taxon>
    </lineage>
</organism>
<proteinExistence type="predicted"/>
<gene>
    <name evidence="1" type="ORF">ACOC_LOCUS11106</name>
</gene>
<evidence type="ECO:0000313" key="2">
    <source>
        <dbReference type="Proteomes" id="UP000267027"/>
    </source>
</evidence>
<keyword evidence="2" id="KW-1185">Reference proteome</keyword>
<dbReference type="AlphaFoldDB" id="A0A0R3PXQ7"/>
<name>A0A0R3PXQ7_ANGCS</name>
<evidence type="ECO:0000313" key="1">
    <source>
        <dbReference type="EMBL" id="VDM62691.1"/>
    </source>
</evidence>
<accession>A0A0R3PXQ7</accession>
<dbReference type="WBParaSite" id="ACOC_0001110501-mRNA-1">
    <property type="protein sequence ID" value="ACOC_0001110501-mRNA-1"/>
    <property type="gene ID" value="ACOC_0001110501"/>
</dbReference>
<reference evidence="3" key="1">
    <citation type="submission" date="2017-02" db="UniProtKB">
        <authorList>
            <consortium name="WormBaseParasite"/>
        </authorList>
    </citation>
    <scope>IDENTIFICATION</scope>
</reference>